<dbReference type="EMBL" id="JADCNL010000001">
    <property type="protein sequence ID" value="KAG0499198.1"/>
    <property type="molecule type" value="Genomic_DNA"/>
</dbReference>
<dbReference type="AlphaFoldDB" id="A0A835RYH3"/>
<keyword evidence="3" id="KW-1185">Reference proteome</keyword>
<sequence length="56" mass="6286">MGTEDFFEDSSTLASQIMSKNHERTALLEIMDYDDGGPNNKHDQRRGRPTTSVTSP</sequence>
<reference evidence="2 3" key="1">
    <citation type="journal article" date="2020" name="Nat. Food">
        <title>A phased Vanilla planifolia genome enables genetic improvement of flavour and production.</title>
        <authorList>
            <person name="Hasing T."/>
            <person name="Tang H."/>
            <person name="Brym M."/>
            <person name="Khazi F."/>
            <person name="Huang T."/>
            <person name="Chambers A.H."/>
        </authorList>
    </citation>
    <scope>NUCLEOTIDE SEQUENCE [LARGE SCALE GENOMIC DNA]</scope>
    <source>
        <tissue evidence="2">Leaf</tissue>
    </source>
</reference>
<organism evidence="2 3">
    <name type="scientific">Vanilla planifolia</name>
    <name type="common">Vanilla</name>
    <dbReference type="NCBI Taxonomy" id="51239"/>
    <lineage>
        <taxon>Eukaryota</taxon>
        <taxon>Viridiplantae</taxon>
        <taxon>Streptophyta</taxon>
        <taxon>Embryophyta</taxon>
        <taxon>Tracheophyta</taxon>
        <taxon>Spermatophyta</taxon>
        <taxon>Magnoliopsida</taxon>
        <taxon>Liliopsida</taxon>
        <taxon>Asparagales</taxon>
        <taxon>Orchidaceae</taxon>
        <taxon>Vanilloideae</taxon>
        <taxon>Vanilleae</taxon>
        <taxon>Vanilla</taxon>
    </lineage>
</organism>
<gene>
    <name evidence="2" type="ORF">HPP92_003889</name>
</gene>
<dbReference type="Proteomes" id="UP000636800">
    <property type="component" value="Chromosome 1"/>
</dbReference>
<dbReference type="OrthoDB" id="1872906at2759"/>
<feature type="region of interest" description="Disordered" evidence="1">
    <location>
        <begin position="31"/>
        <end position="56"/>
    </location>
</feature>
<evidence type="ECO:0000256" key="1">
    <source>
        <dbReference type="SAM" id="MobiDB-lite"/>
    </source>
</evidence>
<comment type="caution">
    <text evidence="2">The sequence shown here is derived from an EMBL/GenBank/DDBJ whole genome shotgun (WGS) entry which is preliminary data.</text>
</comment>
<evidence type="ECO:0000313" key="2">
    <source>
        <dbReference type="EMBL" id="KAG0499198.1"/>
    </source>
</evidence>
<evidence type="ECO:0000313" key="3">
    <source>
        <dbReference type="Proteomes" id="UP000636800"/>
    </source>
</evidence>
<protein>
    <submittedName>
        <fullName evidence="2">Uncharacterized protein</fullName>
    </submittedName>
</protein>
<name>A0A835RYH3_VANPL</name>
<proteinExistence type="predicted"/>
<accession>A0A835RYH3</accession>